<organism evidence="1 2">
    <name type="scientific">Candidatus Shapirobacteria bacterium CG06_land_8_20_14_3_00_40_12</name>
    <dbReference type="NCBI Taxonomy" id="1974881"/>
    <lineage>
        <taxon>Bacteria</taxon>
        <taxon>Candidatus Shapironibacteriota</taxon>
    </lineage>
</organism>
<evidence type="ECO:0000313" key="2">
    <source>
        <dbReference type="Proteomes" id="UP000231407"/>
    </source>
</evidence>
<dbReference type="AlphaFoldDB" id="A0A2M7ARC4"/>
<gene>
    <name evidence="1" type="ORF">COS78_03765</name>
</gene>
<accession>A0A2M7ARC4</accession>
<protein>
    <submittedName>
        <fullName evidence="1">Uncharacterized protein</fullName>
    </submittedName>
</protein>
<comment type="caution">
    <text evidence="1">The sequence shown here is derived from an EMBL/GenBank/DDBJ whole genome shotgun (WGS) entry which is preliminary data.</text>
</comment>
<proteinExistence type="predicted"/>
<dbReference type="Proteomes" id="UP000231407">
    <property type="component" value="Unassembled WGS sequence"/>
</dbReference>
<dbReference type="EMBL" id="PEWA01000052">
    <property type="protein sequence ID" value="PIU73162.1"/>
    <property type="molecule type" value="Genomic_DNA"/>
</dbReference>
<sequence>MPAQLLLSATISLVIFQLLFSFFYSSQIVKLSHDFSALQKKYREFLDLNQNLEQKYVQKFTLFHE</sequence>
<reference evidence="2" key="1">
    <citation type="submission" date="2017-09" db="EMBL/GenBank/DDBJ databases">
        <title>Depth-based differentiation of microbial function through sediment-hosted aquifers and enrichment of novel symbionts in the deep terrestrial subsurface.</title>
        <authorList>
            <person name="Probst A.J."/>
            <person name="Ladd B."/>
            <person name="Jarett J.K."/>
            <person name="Geller-Mcgrath D.E."/>
            <person name="Sieber C.M.K."/>
            <person name="Emerson J.B."/>
            <person name="Anantharaman K."/>
            <person name="Thomas B.C."/>
            <person name="Malmstrom R."/>
            <person name="Stieglmeier M."/>
            <person name="Klingl A."/>
            <person name="Woyke T."/>
            <person name="Ryan C.M."/>
            <person name="Banfield J.F."/>
        </authorList>
    </citation>
    <scope>NUCLEOTIDE SEQUENCE [LARGE SCALE GENOMIC DNA]</scope>
</reference>
<name>A0A2M7ARC4_9BACT</name>
<evidence type="ECO:0000313" key="1">
    <source>
        <dbReference type="EMBL" id="PIU73162.1"/>
    </source>
</evidence>